<dbReference type="InterPro" id="IPR029058">
    <property type="entry name" value="AB_hydrolase_fold"/>
</dbReference>
<sequence>MNRAAILAAARRANAAYVMNPAQSKTAFEALGCTWLGQFRDGDSQAVLSRDAGGVYLSISGTRFSALQIGDLLDDIDLWPVDVGGGAQVTRGAYEACDEIWAWAKALVPRGTVFNVEGHSLGGWRTTYTPLFLPAAQVGALHAFEPPKGANLAYYQRFAAELARLVIVANGKDAWFGYPRLDPRWIHRPGEMLHLLDQDARVIDTAAWPGGLDLDDHSMELVEKRLTAWVAASSKPLVA</sequence>
<dbReference type="Proteomes" id="UP000245712">
    <property type="component" value="Unassembled WGS sequence"/>
</dbReference>
<dbReference type="Gene3D" id="3.40.50.1820">
    <property type="entry name" value="alpha/beta hydrolase"/>
    <property type="match status" value="1"/>
</dbReference>
<keyword evidence="2" id="KW-1185">Reference proteome</keyword>
<reference evidence="1 2" key="1">
    <citation type="submission" date="2018-05" db="EMBL/GenBank/DDBJ databases">
        <title>Genomic Encyclopedia of Type Strains, Phase IV (KMG-V): Genome sequencing to study the core and pangenomes of soil and plant-associated prokaryotes.</title>
        <authorList>
            <person name="Whitman W."/>
        </authorList>
    </citation>
    <scope>NUCLEOTIDE SEQUENCE [LARGE SCALE GENOMIC DNA]</scope>
    <source>
        <strain evidence="1 2">SCZa-39</strain>
    </source>
</reference>
<dbReference type="EMBL" id="QEOB01000002">
    <property type="protein sequence ID" value="PVX86494.1"/>
    <property type="molecule type" value="Genomic_DNA"/>
</dbReference>
<accession>A0ABX5KXM2</accession>
<dbReference type="SUPFAM" id="SSF53474">
    <property type="entry name" value="alpha/beta-Hydrolases"/>
    <property type="match status" value="1"/>
</dbReference>
<evidence type="ECO:0000313" key="1">
    <source>
        <dbReference type="EMBL" id="PVX86494.1"/>
    </source>
</evidence>
<comment type="caution">
    <text evidence="1">The sequence shown here is derived from an EMBL/GenBank/DDBJ whole genome shotgun (WGS) entry which is preliminary data.</text>
</comment>
<evidence type="ECO:0000313" key="2">
    <source>
        <dbReference type="Proteomes" id="UP000245712"/>
    </source>
</evidence>
<gene>
    <name evidence="1" type="ORF">C7402_102330</name>
</gene>
<organism evidence="1 2">
    <name type="scientific">Paraburkholderia unamae</name>
    <dbReference type="NCBI Taxonomy" id="219649"/>
    <lineage>
        <taxon>Bacteria</taxon>
        <taxon>Pseudomonadati</taxon>
        <taxon>Pseudomonadota</taxon>
        <taxon>Betaproteobacteria</taxon>
        <taxon>Burkholderiales</taxon>
        <taxon>Burkholderiaceae</taxon>
        <taxon>Paraburkholderia</taxon>
    </lineage>
</organism>
<dbReference type="RefSeq" id="WP_116609900.1">
    <property type="nucleotide sequence ID" value="NZ_QEOB01000002.1"/>
</dbReference>
<name>A0ABX5KXM2_9BURK</name>
<proteinExistence type="predicted"/>
<protein>
    <submittedName>
        <fullName evidence="1">Uncharacterized protein</fullName>
    </submittedName>
</protein>